<gene>
    <name evidence="2" type="ORF">PGLA1383_LOCUS33943</name>
</gene>
<dbReference type="OMA" id="EEMHEAH"/>
<proteinExistence type="predicted"/>
<evidence type="ECO:0000256" key="1">
    <source>
        <dbReference type="SAM" id="MobiDB-lite"/>
    </source>
</evidence>
<feature type="region of interest" description="Disordered" evidence="1">
    <location>
        <begin position="1"/>
        <end position="28"/>
    </location>
</feature>
<evidence type="ECO:0000313" key="3">
    <source>
        <dbReference type="Proteomes" id="UP000654075"/>
    </source>
</evidence>
<sequence length="276" mass="32167">MHYQQGDPAAAAAALPVPNGPGPMDEPRRGVENVLDVKYVDMPEKFDNSRKNWLEWRFKMHNWLSLIDPRINELLEVAAASIVPIKTQTDDDMKRMQHIIFAVFSSYLQSSSLRLIQAVKARNGSEAWRVLCKGFEPKTAQRKLSMLSHLLMNPDFGETDEEFLVKWRQWKADIDAYESFVGNSFDTDLMIAVMLNFTPWELRRHLQFNAAQYEDSYQRLEDLVISYLQSKQLWTDLEEMHEAHDRGGHRPMEVDRIEATVQKLKNQDPQQMENII</sequence>
<name>A0A813FR37_POLGL</name>
<accession>A0A813FR37</accession>
<reference evidence="2" key="1">
    <citation type="submission" date="2021-02" db="EMBL/GenBank/DDBJ databases">
        <authorList>
            <person name="Dougan E. K."/>
            <person name="Rhodes N."/>
            <person name="Thang M."/>
            <person name="Chan C."/>
        </authorList>
    </citation>
    <scope>NUCLEOTIDE SEQUENCE</scope>
</reference>
<dbReference type="AlphaFoldDB" id="A0A813FR37"/>
<dbReference type="OrthoDB" id="444443at2759"/>
<evidence type="ECO:0000313" key="2">
    <source>
        <dbReference type="EMBL" id="CAE8616244.1"/>
    </source>
</evidence>
<protein>
    <submittedName>
        <fullName evidence="2">Uncharacterized protein</fullName>
    </submittedName>
</protein>
<organism evidence="2 3">
    <name type="scientific">Polarella glacialis</name>
    <name type="common">Dinoflagellate</name>
    <dbReference type="NCBI Taxonomy" id="89957"/>
    <lineage>
        <taxon>Eukaryota</taxon>
        <taxon>Sar</taxon>
        <taxon>Alveolata</taxon>
        <taxon>Dinophyceae</taxon>
        <taxon>Suessiales</taxon>
        <taxon>Suessiaceae</taxon>
        <taxon>Polarella</taxon>
    </lineage>
</organism>
<keyword evidence="3" id="KW-1185">Reference proteome</keyword>
<comment type="caution">
    <text evidence="2">The sequence shown here is derived from an EMBL/GenBank/DDBJ whole genome shotgun (WGS) entry which is preliminary data.</text>
</comment>
<dbReference type="EMBL" id="CAJNNV010025826">
    <property type="protein sequence ID" value="CAE8616244.1"/>
    <property type="molecule type" value="Genomic_DNA"/>
</dbReference>
<dbReference type="Proteomes" id="UP000654075">
    <property type="component" value="Unassembled WGS sequence"/>
</dbReference>